<evidence type="ECO:0000256" key="4">
    <source>
        <dbReference type="SAM" id="MobiDB-lite"/>
    </source>
</evidence>
<evidence type="ECO:0000313" key="7">
    <source>
        <dbReference type="Proteomes" id="UP000193240"/>
    </source>
</evidence>
<dbReference type="GO" id="GO:0010468">
    <property type="term" value="P:regulation of gene expression"/>
    <property type="evidence" value="ECO:0007669"/>
    <property type="project" value="TreeGrafter"/>
</dbReference>
<dbReference type="SMART" id="SM00454">
    <property type="entry name" value="SAM"/>
    <property type="match status" value="1"/>
</dbReference>
<name>A0A1Y2M6X4_EPING</name>
<dbReference type="GO" id="GO:0003677">
    <property type="term" value="F:DNA binding"/>
    <property type="evidence" value="ECO:0007669"/>
    <property type="project" value="UniProtKB-UniRule"/>
</dbReference>
<dbReference type="InParanoid" id="A0A1Y2M6X4"/>
<keyword evidence="2 3" id="KW-0539">Nucleus</keyword>
<dbReference type="PROSITE" id="PS50118">
    <property type="entry name" value="HMG_BOX_2"/>
    <property type="match status" value="1"/>
</dbReference>
<protein>
    <recommendedName>
        <fullName evidence="5">HMG box domain-containing protein</fullName>
    </recommendedName>
</protein>
<dbReference type="InterPro" id="IPR001660">
    <property type="entry name" value="SAM"/>
</dbReference>
<evidence type="ECO:0000313" key="6">
    <source>
        <dbReference type="EMBL" id="OSS51549.1"/>
    </source>
</evidence>
<dbReference type="AlphaFoldDB" id="A0A1Y2M6X4"/>
<proteinExistence type="predicted"/>
<dbReference type="OMA" id="CHNALTL"/>
<dbReference type="Gene3D" id="1.10.150.50">
    <property type="entry name" value="Transcription Factor, Ets-1"/>
    <property type="match status" value="1"/>
</dbReference>
<dbReference type="Gene3D" id="1.10.30.10">
    <property type="entry name" value="High mobility group box domain"/>
    <property type="match status" value="1"/>
</dbReference>
<dbReference type="Pfam" id="PF00505">
    <property type="entry name" value="HMG_box"/>
    <property type="match status" value="1"/>
</dbReference>
<dbReference type="CDD" id="cd12148">
    <property type="entry name" value="fungal_TF_MHR"/>
    <property type="match status" value="1"/>
</dbReference>
<dbReference type="EMBL" id="KZ107840">
    <property type="protein sequence ID" value="OSS51549.1"/>
    <property type="molecule type" value="Genomic_DNA"/>
</dbReference>
<organism evidence="6 7">
    <name type="scientific">Epicoccum nigrum</name>
    <name type="common">Soil fungus</name>
    <name type="synonym">Epicoccum purpurascens</name>
    <dbReference type="NCBI Taxonomy" id="105696"/>
    <lineage>
        <taxon>Eukaryota</taxon>
        <taxon>Fungi</taxon>
        <taxon>Dikarya</taxon>
        <taxon>Ascomycota</taxon>
        <taxon>Pezizomycotina</taxon>
        <taxon>Dothideomycetes</taxon>
        <taxon>Pleosporomycetidae</taxon>
        <taxon>Pleosporales</taxon>
        <taxon>Pleosporineae</taxon>
        <taxon>Didymellaceae</taxon>
        <taxon>Epicoccum</taxon>
    </lineage>
</organism>
<keyword evidence="1 3" id="KW-0238">DNA-binding</keyword>
<reference evidence="6 7" key="1">
    <citation type="journal article" date="2017" name="Genome Announc.">
        <title>Genome sequence of the saprophytic ascomycete Epicoccum nigrum ICMP 19927 strain isolated from New Zealand.</title>
        <authorList>
            <person name="Fokin M."/>
            <person name="Fleetwood D."/>
            <person name="Weir B.S."/>
            <person name="Villas-Boas S.G."/>
        </authorList>
    </citation>
    <scope>NUCLEOTIDE SEQUENCE [LARGE SCALE GENOMIC DNA]</scope>
    <source>
        <strain evidence="6 7">ICMP 19927</strain>
    </source>
</reference>
<dbReference type="SUPFAM" id="SSF47095">
    <property type="entry name" value="HMG-box"/>
    <property type="match status" value="1"/>
</dbReference>
<feature type="compositionally biased region" description="Low complexity" evidence="4">
    <location>
        <begin position="221"/>
        <end position="252"/>
    </location>
</feature>
<accession>A0A1Y2M6X4</accession>
<evidence type="ECO:0000256" key="2">
    <source>
        <dbReference type="ARBA" id="ARBA00023242"/>
    </source>
</evidence>
<dbReference type="InterPro" id="IPR051965">
    <property type="entry name" value="ChromReg_NeuronalGeneExpr"/>
</dbReference>
<evidence type="ECO:0000259" key="5">
    <source>
        <dbReference type="PROSITE" id="PS50118"/>
    </source>
</evidence>
<dbReference type="InterPro" id="IPR009071">
    <property type="entry name" value="HMG_box_dom"/>
</dbReference>
<evidence type="ECO:0000256" key="1">
    <source>
        <dbReference type="ARBA" id="ARBA00023125"/>
    </source>
</evidence>
<dbReference type="Proteomes" id="UP000193240">
    <property type="component" value="Unassembled WGS sequence"/>
</dbReference>
<feature type="DNA-binding region" description="HMG box" evidence="3">
    <location>
        <begin position="124"/>
        <end position="190"/>
    </location>
</feature>
<keyword evidence="7" id="KW-1185">Reference proteome</keyword>
<dbReference type="InterPro" id="IPR013761">
    <property type="entry name" value="SAM/pointed_sf"/>
</dbReference>
<evidence type="ECO:0000256" key="3">
    <source>
        <dbReference type="PROSITE-ProRule" id="PRU00267"/>
    </source>
</evidence>
<feature type="region of interest" description="Disordered" evidence="4">
    <location>
        <begin position="212"/>
        <end position="252"/>
    </location>
</feature>
<dbReference type="STRING" id="105696.A0A1Y2M6X4"/>
<gene>
    <name evidence="6" type="ORF">B5807_03684</name>
</gene>
<dbReference type="SMART" id="SM00398">
    <property type="entry name" value="HMG"/>
    <property type="match status" value="1"/>
</dbReference>
<dbReference type="InterPro" id="IPR036910">
    <property type="entry name" value="HMG_box_dom_sf"/>
</dbReference>
<feature type="domain" description="HMG box" evidence="5">
    <location>
        <begin position="124"/>
        <end position="190"/>
    </location>
</feature>
<sequence length="770" mass="87048">MTITSPSTTPMPDLCEILERIGLSTYLPVLSENGFGNWETVVDITEEDLSLLNFKLGHRRTLQREIATWRGVPSRISLDTDPASPEPISLSASALEALTRRQTSPPSREKRRYRRHPRPDPHAPKKPKTAYVNFADQLRTDPQISQLSFVLIAREVGKQWQDLPAEQKRVWESDAARAMQEHESQMDLYKKTDEWRKYQVYLNEFKTQQAQSFTGRRSLGSRTTSQSTRETSQASFDSSGSPGSSMPSSIASLGSDAEVCQNALTLAFSELTSLRGEILTQAIRPYDEKYLPPEELTKRSMYAFIRGTGSLVYMWSFEQTDAILDRIYRPVGRIDPMDLAECFTIAAMGAHYDLDCFPDRIRRVLYASGTLHFHEDTAKTDYLRTMRLLLTTSFYAVLEKHMCARYLIAAGLQIARWKLPAMSRSPTGPVDCNWRRVYRSLIFMDSWLSYTLGYSSEASPQDIVVACAPEDTASNAIDELIHMQTSKISLIAADITKTLAAPEFATRENVDMLRQKLETWRQEVPVCLQLPILTSNAPSNLSLYQRRAILMVHIMYLGAIILVYRQSLVAAAEGQLTDGASYPLSFSSQDARHYQTECAIAGQTIARILRLISFDGTLTKRCWLIIYWSFTASIVLLHSAATKLLDGESQGVDLDLGFAKECMNMLEPCKSFEPIAHRYLNTLWPLFDSLRDIHQRMVGRAKTSISAILQTDPNQLSPQLAVSRHEMAPISEKLSLLLTDPFGRKQDFTGDGSMRRLLNADGSCSVFWWR</sequence>
<dbReference type="PANTHER" id="PTHR46040:SF3">
    <property type="entry name" value="HIGH MOBILITY GROUP PROTEIN 2"/>
    <property type="match status" value="1"/>
</dbReference>
<dbReference type="Pfam" id="PF00536">
    <property type="entry name" value="SAM_1"/>
    <property type="match status" value="1"/>
</dbReference>
<dbReference type="PANTHER" id="PTHR46040">
    <property type="entry name" value="HIGH MOBILITY GROUP PROTEIN 2"/>
    <property type="match status" value="1"/>
</dbReference>
<dbReference type="SUPFAM" id="SSF47769">
    <property type="entry name" value="SAM/Pointed domain"/>
    <property type="match status" value="1"/>
</dbReference>
<dbReference type="GO" id="GO:0005634">
    <property type="term" value="C:nucleus"/>
    <property type="evidence" value="ECO:0007669"/>
    <property type="project" value="UniProtKB-UniRule"/>
</dbReference>
<feature type="region of interest" description="Disordered" evidence="4">
    <location>
        <begin position="75"/>
        <end position="128"/>
    </location>
</feature>